<evidence type="ECO:0000313" key="4">
    <source>
        <dbReference type="EMBL" id="CAD9242373.1"/>
    </source>
</evidence>
<evidence type="ECO:0000256" key="1">
    <source>
        <dbReference type="SAM" id="SignalP"/>
    </source>
</evidence>
<reference evidence="4" key="1">
    <citation type="submission" date="2021-01" db="EMBL/GenBank/DDBJ databases">
        <authorList>
            <person name="Corre E."/>
            <person name="Pelletier E."/>
            <person name="Niang G."/>
            <person name="Scheremetjew M."/>
            <person name="Finn R."/>
            <person name="Kale V."/>
            <person name="Holt S."/>
            <person name="Cochrane G."/>
            <person name="Meng A."/>
            <person name="Brown T."/>
            <person name="Cohen L."/>
        </authorList>
    </citation>
    <scope>NUCLEOTIDE SEQUENCE</scope>
    <source>
        <strain evidence="4">CCMP2877</strain>
    </source>
</reference>
<dbReference type="InterPro" id="IPR018170">
    <property type="entry name" value="Aldo/ket_reductase_CS"/>
</dbReference>
<protein>
    <recommendedName>
        <fullName evidence="2">NADP-dependent oxidoreductase domain-containing protein</fullName>
    </recommendedName>
</protein>
<sequence>MRRISAAAAALLCAGGAAAVSLDGLACRELVVAAGTRFDGTYGLTGYELNDRPVYLNSETHAYLYHQLASERDGVGRWMVGATAGSASAIAFIDSWAVLPTHIAAASPRAEWRQEINDTAWHYAGRGVEFRCADGAPEPAIYVSSWFSPSISGIYAATGEADATGHLIWRSQTRGGGRPLFLYGLEAPRLEATEYGVVPLGTLGAWRLGEEVGSDACLAFSDGERAHVVRDGAWVAEDSFTVAAPPARGGGGANALEIARWLRNAQLQSPPPPGAPRTTCLAANVRGCVPAVGLGTGGLQPDVSGTQTREAVALGYRLVDTASAYGNEREIGAALEASGDAGRATYVLSKVWPTELGYRRTLESVYASQRALGRPVVDLMLLHWPRCYADWPWMDCSTVDPDAAWPQSWRALERLYAEGVLFHIGASNFDAALMEDLLALAAAPPQLLQNFLDPLQDDAAARELCAREGVIFQAYAATRNLDAPDHAVALWAARGIAGRYAKTPRQVILRWLLQRGVAVLPRTSRPERLAENLDLHDWALAEEDLRELDALSLSAAGDGADDDGRGSEL</sequence>
<feature type="domain" description="NADP-dependent oxidoreductase" evidence="2">
    <location>
        <begin position="308"/>
        <end position="551"/>
    </location>
</feature>
<dbReference type="PROSITE" id="PS00798">
    <property type="entry name" value="ALDOKETO_REDUCTASE_1"/>
    <property type="match status" value="1"/>
</dbReference>
<dbReference type="Gene3D" id="3.20.20.100">
    <property type="entry name" value="NADP-dependent oxidoreductase domain"/>
    <property type="match status" value="1"/>
</dbReference>
<organism evidence="4">
    <name type="scientific">Phaeomonas parva</name>
    <dbReference type="NCBI Taxonomy" id="124430"/>
    <lineage>
        <taxon>Eukaryota</taxon>
        <taxon>Sar</taxon>
        <taxon>Stramenopiles</taxon>
        <taxon>Ochrophyta</taxon>
        <taxon>Pinguiophyceae</taxon>
        <taxon>Pinguiochrysidales</taxon>
        <taxon>Pinguiochrysidaceae</taxon>
        <taxon>Phaeomonas</taxon>
    </lineage>
</organism>
<dbReference type="GO" id="GO:0016491">
    <property type="term" value="F:oxidoreductase activity"/>
    <property type="evidence" value="ECO:0007669"/>
    <property type="project" value="InterPro"/>
</dbReference>
<accession>A0A6U4CED9</accession>
<dbReference type="PANTHER" id="PTHR43827">
    <property type="entry name" value="2,5-DIKETO-D-GLUCONIC ACID REDUCTASE"/>
    <property type="match status" value="1"/>
</dbReference>
<dbReference type="AlphaFoldDB" id="A0A6U4CED9"/>
<proteinExistence type="predicted"/>
<dbReference type="InterPro" id="IPR036812">
    <property type="entry name" value="NAD(P)_OxRdtase_dom_sf"/>
</dbReference>
<dbReference type="EMBL" id="HBGJ01000992">
    <property type="protein sequence ID" value="CAD9242373.1"/>
    <property type="molecule type" value="Transcribed_RNA"/>
</dbReference>
<dbReference type="Pfam" id="PF00248">
    <property type="entry name" value="Aldo_ket_red"/>
    <property type="match status" value="1"/>
</dbReference>
<evidence type="ECO:0000313" key="3">
    <source>
        <dbReference type="EMBL" id="CAD9242371.1"/>
    </source>
</evidence>
<dbReference type="EMBL" id="HBGJ01000981">
    <property type="protein sequence ID" value="CAD9242371.1"/>
    <property type="molecule type" value="Transcribed_RNA"/>
</dbReference>
<dbReference type="PRINTS" id="PR00069">
    <property type="entry name" value="ALDKETRDTASE"/>
</dbReference>
<dbReference type="SUPFAM" id="SSF51430">
    <property type="entry name" value="NAD(P)-linked oxidoreductase"/>
    <property type="match status" value="1"/>
</dbReference>
<feature type="signal peptide" evidence="1">
    <location>
        <begin position="1"/>
        <end position="19"/>
    </location>
</feature>
<dbReference type="InterPro" id="IPR023210">
    <property type="entry name" value="NADP_OxRdtase_dom"/>
</dbReference>
<feature type="chain" id="PRO_5035585554" description="NADP-dependent oxidoreductase domain-containing protein" evidence="1">
    <location>
        <begin position="20"/>
        <end position="569"/>
    </location>
</feature>
<dbReference type="PANTHER" id="PTHR43827:SF8">
    <property type="entry name" value="ALDO_KETO REDUCTASE FAMILY PROTEIN"/>
    <property type="match status" value="1"/>
</dbReference>
<gene>
    <name evidence="3" type="ORF">PPAR1163_LOCUS714</name>
    <name evidence="4" type="ORF">PPAR1163_LOCUS716</name>
</gene>
<evidence type="ECO:0000259" key="2">
    <source>
        <dbReference type="Pfam" id="PF00248"/>
    </source>
</evidence>
<keyword evidence="1" id="KW-0732">Signal</keyword>
<dbReference type="InterPro" id="IPR020471">
    <property type="entry name" value="AKR"/>
</dbReference>
<name>A0A6U4CED9_9STRA</name>
<dbReference type="CDD" id="cd19071">
    <property type="entry name" value="AKR_AKR1-5-like"/>
    <property type="match status" value="1"/>
</dbReference>